<dbReference type="Pfam" id="PF03060">
    <property type="entry name" value="NMO"/>
    <property type="match status" value="1"/>
</dbReference>
<evidence type="ECO:0000256" key="2">
    <source>
        <dbReference type="ARBA" id="ARBA00003535"/>
    </source>
</evidence>
<dbReference type="InterPro" id="IPR004136">
    <property type="entry name" value="NMO"/>
</dbReference>
<evidence type="ECO:0000256" key="9">
    <source>
        <dbReference type="ARBA" id="ARBA00023002"/>
    </source>
</evidence>
<dbReference type="SUPFAM" id="SSF51412">
    <property type="entry name" value="Inosine monophosphate dehydrogenase (IMPDH)"/>
    <property type="match status" value="1"/>
</dbReference>
<evidence type="ECO:0000256" key="6">
    <source>
        <dbReference type="ARBA" id="ARBA00022630"/>
    </source>
</evidence>
<dbReference type="GO" id="GO:0018580">
    <property type="term" value="F:nitronate monooxygenase activity"/>
    <property type="evidence" value="ECO:0007669"/>
    <property type="project" value="InterPro"/>
</dbReference>
<dbReference type="RefSeq" id="WP_173223382.1">
    <property type="nucleotide sequence ID" value="NZ_CP048104.1"/>
</dbReference>
<gene>
    <name evidence="13" type="ORF">GXN76_11760</name>
</gene>
<comment type="catalytic activity">
    <reaction evidence="12">
        <text>3 propionate 3-nitronate + 3 O2 + H2O = 3 3-oxopropanoate + 2 nitrate + nitrite + H2O2 + 3 H(+)</text>
        <dbReference type="Rhea" id="RHEA:57332"/>
        <dbReference type="ChEBI" id="CHEBI:15377"/>
        <dbReference type="ChEBI" id="CHEBI:15378"/>
        <dbReference type="ChEBI" id="CHEBI:15379"/>
        <dbReference type="ChEBI" id="CHEBI:16240"/>
        <dbReference type="ChEBI" id="CHEBI:16301"/>
        <dbReference type="ChEBI" id="CHEBI:17632"/>
        <dbReference type="ChEBI" id="CHEBI:33190"/>
        <dbReference type="ChEBI" id="CHEBI:136067"/>
    </reaction>
</comment>
<comment type="cofactor">
    <cofactor evidence="1">
        <name>FMN</name>
        <dbReference type="ChEBI" id="CHEBI:58210"/>
    </cofactor>
</comment>
<keyword evidence="8" id="KW-0547">Nucleotide-binding</keyword>
<comment type="similarity">
    <text evidence="3">Belongs to the nitronate monooxygenase family. NMO class I subfamily.</text>
</comment>
<keyword evidence="9" id="KW-0560">Oxidoreductase</keyword>
<keyword evidence="5" id="KW-0216">Detoxification</keyword>
<sequence>MWDKNRITEILGIRHPIIQAGMAGKATNPKLVAAVSNAGGLGTLGAGYLTPAEIGEAIDEIRKQTSLPFAVNLLIPSEVTEESEKRVENALNRMEPFRKELGLSRPDPGNIRGESFEEQVAVLIEKKVPVFSFTFDVPEIKVLNKLKGSGTKLLGTATTLREALYLEDLGIDVIVAQGSEAGGHRGTFLGPYEQGMVGTLALVPQMVDKVKVPVIAAGGIMDGRGIVAALALGAEGVQMGTAFLTVEESDAHPEHRRAILNSHDESTAVTRVFSGKPARGIRNRFMSEMEPFQKELPDYPVQNVLTGDIRKEAASQNNPDYLSMWAGQASHLSRVQTAEELMENLVEETEEVLKKFQWNSSCSAEPVKTGAVWGGGAPT</sequence>
<evidence type="ECO:0000256" key="7">
    <source>
        <dbReference type="ARBA" id="ARBA00022643"/>
    </source>
</evidence>
<reference evidence="13 14" key="1">
    <citation type="submission" date="2020-01" db="EMBL/GenBank/DDBJ databases">
        <authorList>
            <person name="Gulvik C.A."/>
            <person name="Batra D.G."/>
        </authorList>
    </citation>
    <scope>NUCLEOTIDE SEQUENCE [LARGE SCALE GENOMIC DNA]</scope>
    <source>
        <strain evidence="13 14">W9323</strain>
    </source>
</reference>
<evidence type="ECO:0000313" key="13">
    <source>
        <dbReference type="EMBL" id="QKG85075.1"/>
    </source>
</evidence>
<dbReference type="EMBL" id="CP048104">
    <property type="protein sequence ID" value="QKG85075.1"/>
    <property type="molecule type" value="Genomic_DNA"/>
</dbReference>
<evidence type="ECO:0000256" key="11">
    <source>
        <dbReference type="ARBA" id="ARBA00031155"/>
    </source>
</evidence>
<dbReference type="GO" id="GO:0009636">
    <property type="term" value="P:response to toxic substance"/>
    <property type="evidence" value="ECO:0007669"/>
    <property type="project" value="UniProtKB-KW"/>
</dbReference>
<dbReference type="PANTHER" id="PTHR42747">
    <property type="entry name" value="NITRONATE MONOOXYGENASE-RELATED"/>
    <property type="match status" value="1"/>
</dbReference>
<evidence type="ECO:0000256" key="4">
    <source>
        <dbReference type="ARBA" id="ARBA00013457"/>
    </source>
</evidence>
<proteinExistence type="inferred from homology"/>
<dbReference type="PANTHER" id="PTHR42747:SF3">
    <property type="entry name" value="NITRONATE MONOOXYGENASE-RELATED"/>
    <property type="match status" value="1"/>
</dbReference>
<comment type="function">
    <text evidence="2">Nitronate monooxygenase that uses molecular oxygen to catalyze the oxidative denitrification of alkyl nitronates. Acts on propionate 3-nitronate (P3N), the presumed physiological substrate. Probably functions in the detoxification of P3N, a metabolic poison produced by plants and fungi as a defense mechanism.</text>
</comment>
<evidence type="ECO:0000256" key="10">
    <source>
        <dbReference type="ARBA" id="ARBA00023033"/>
    </source>
</evidence>
<dbReference type="CDD" id="cd04730">
    <property type="entry name" value="NPD_like"/>
    <property type="match status" value="1"/>
</dbReference>
<organism evidence="13 14">
    <name type="scientific">Kroppenstedtia pulmonis</name>
    <dbReference type="NCBI Taxonomy" id="1380685"/>
    <lineage>
        <taxon>Bacteria</taxon>
        <taxon>Bacillati</taxon>
        <taxon>Bacillota</taxon>
        <taxon>Bacilli</taxon>
        <taxon>Bacillales</taxon>
        <taxon>Thermoactinomycetaceae</taxon>
        <taxon>Kroppenstedtia</taxon>
    </lineage>
</organism>
<protein>
    <recommendedName>
        <fullName evidence="4">Probable nitronate monooxygenase</fullName>
    </recommendedName>
    <alternativeName>
        <fullName evidence="11">Propionate 3-nitronate monooxygenase</fullName>
    </alternativeName>
</protein>
<evidence type="ECO:0000256" key="1">
    <source>
        <dbReference type="ARBA" id="ARBA00001917"/>
    </source>
</evidence>
<evidence type="ECO:0000256" key="12">
    <source>
        <dbReference type="ARBA" id="ARBA00049401"/>
    </source>
</evidence>
<evidence type="ECO:0000256" key="3">
    <source>
        <dbReference type="ARBA" id="ARBA00009881"/>
    </source>
</evidence>
<keyword evidence="7" id="KW-0288">FMN</keyword>
<name>A0A7D4BI43_9BACL</name>
<evidence type="ECO:0000256" key="8">
    <source>
        <dbReference type="ARBA" id="ARBA00022741"/>
    </source>
</evidence>
<evidence type="ECO:0000313" key="14">
    <source>
        <dbReference type="Proteomes" id="UP000503088"/>
    </source>
</evidence>
<keyword evidence="6" id="KW-0285">Flavoprotein</keyword>
<keyword evidence="10 13" id="KW-0503">Monooxygenase</keyword>
<accession>A0A7D4BI43</accession>
<dbReference type="InterPro" id="IPR013785">
    <property type="entry name" value="Aldolase_TIM"/>
</dbReference>
<evidence type="ECO:0000256" key="5">
    <source>
        <dbReference type="ARBA" id="ARBA00022575"/>
    </source>
</evidence>
<dbReference type="Proteomes" id="UP000503088">
    <property type="component" value="Chromosome"/>
</dbReference>
<dbReference type="Gene3D" id="3.20.20.70">
    <property type="entry name" value="Aldolase class I"/>
    <property type="match status" value="1"/>
</dbReference>
<dbReference type="FunFam" id="3.20.20.70:FF:000154">
    <property type="entry name" value="Probable nitronate monooxygenase"/>
    <property type="match status" value="1"/>
</dbReference>
<keyword evidence="14" id="KW-1185">Reference proteome</keyword>
<dbReference type="AlphaFoldDB" id="A0A7D4BI43"/>
<dbReference type="KEGG" id="kpul:GXN76_11760"/>
<dbReference type="GO" id="GO:0000166">
    <property type="term" value="F:nucleotide binding"/>
    <property type="evidence" value="ECO:0007669"/>
    <property type="project" value="UniProtKB-KW"/>
</dbReference>